<name>A0ABW6IJJ9_9CYAN</name>
<comment type="caution">
    <text evidence="1">The sequence shown here is derived from an EMBL/GenBank/DDBJ whole genome shotgun (WGS) entry which is preliminary data.</text>
</comment>
<evidence type="ECO:0008006" key="3">
    <source>
        <dbReference type="Google" id="ProtNLM"/>
    </source>
</evidence>
<evidence type="ECO:0000313" key="2">
    <source>
        <dbReference type="Proteomes" id="UP001600165"/>
    </source>
</evidence>
<reference evidence="1 2" key="1">
    <citation type="submission" date="2024-10" db="EMBL/GenBank/DDBJ databases">
        <authorList>
            <person name="Ratan Roy A."/>
            <person name="Morales Sandoval P.H."/>
            <person name="De Los Santos Villalobos S."/>
            <person name="Chakraborty S."/>
            <person name="Mukherjee J."/>
        </authorList>
    </citation>
    <scope>NUCLEOTIDE SEQUENCE [LARGE SCALE GENOMIC DNA]</scope>
    <source>
        <strain evidence="1 2">S1</strain>
    </source>
</reference>
<organism evidence="1 2">
    <name type="scientific">Almyronema epifaneia S1</name>
    <dbReference type="NCBI Taxonomy" id="2991925"/>
    <lineage>
        <taxon>Bacteria</taxon>
        <taxon>Bacillati</taxon>
        <taxon>Cyanobacteriota</taxon>
        <taxon>Cyanophyceae</taxon>
        <taxon>Nodosilineales</taxon>
        <taxon>Nodosilineaceae</taxon>
        <taxon>Almyronema</taxon>
        <taxon>Almyronema epifaneia</taxon>
    </lineage>
</organism>
<sequence length="126" mass="14582">MSEGKHNVDKYPRNFYGQKTPIRLQPQSKVMVTVFRLGGLLYLIYTRDHQPPHIHVKPSPMKPEWELRIYLGKRADGSKDNYGKSFGDTEILSGKIKASKIQEYVELLAQNVEQAWEVWSSIYGND</sequence>
<proteinExistence type="predicted"/>
<evidence type="ECO:0000313" key="1">
    <source>
        <dbReference type="EMBL" id="MFE4108396.1"/>
    </source>
</evidence>
<dbReference type="Proteomes" id="UP001600165">
    <property type="component" value="Unassembled WGS sequence"/>
</dbReference>
<protein>
    <recommendedName>
        <fullName evidence="3">DUF4160 domain-containing protein</fullName>
    </recommendedName>
</protein>
<gene>
    <name evidence="1" type="ORF">ACFVKH_19115</name>
</gene>
<keyword evidence="2" id="KW-1185">Reference proteome</keyword>
<accession>A0ABW6IJJ9</accession>
<dbReference type="EMBL" id="JBHZOL010000109">
    <property type="protein sequence ID" value="MFE4108396.1"/>
    <property type="molecule type" value="Genomic_DNA"/>
</dbReference>